<name>A0A7C9CM70_OPUST</name>
<dbReference type="PANTHER" id="PTHR32246">
    <property type="entry name" value="INGRESSION PROTEIN FIC1"/>
    <property type="match status" value="1"/>
</dbReference>
<dbReference type="SUPFAM" id="SSF49562">
    <property type="entry name" value="C2 domain (Calcium/lipid-binding domain, CaLB)"/>
    <property type="match status" value="1"/>
</dbReference>
<dbReference type="Gene3D" id="2.60.40.150">
    <property type="entry name" value="C2 domain"/>
    <property type="match status" value="1"/>
</dbReference>
<feature type="domain" description="C2" evidence="2">
    <location>
        <begin position="1"/>
        <end position="122"/>
    </location>
</feature>
<dbReference type="PROSITE" id="PS50004">
    <property type="entry name" value="C2"/>
    <property type="match status" value="1"/>
</dbReference>
<feature type="compositionally biased region" description="Low complexity" evidence="1">
    <location>
        <begin position="200"/>
        <end position="214"/>
    </location>
</feature>
<sequence>MRSPAQLPQPAENTHLLEITLISAQGLKTPAAAVTLRRLKTYAYVWIDPNTKLKTQIDSTGAQNPTWNDKFIFRVTSDFLAGDTSAVTVDIFAVGVLNHLLGSVRLLLSNVLSPSSEIGAPAFAAVQIRRPSGRFHGILNIGATVIDGCGLEFLAGVSAIGYRDLMGLNPRVKKHRRGISDVSSGSESCGGDSVDFSDGAESTESTTSSSSASTVLKEPNGFGQKEMAGKKGVILCGPGFLNKVQISRSDQDIQALGSLDLKRS</sequence>
<dbReference type="InterPro" id="IPR044750">
    <property type="entry name" value="C2_SRC2/BAP"/>
</dbReference>
<reference evidence="3" key="1">
    <citation type="journal article" date="2013" name="J. Plant Res.">
        <title>Effect of fungi and light on seed germination of three Opuntia species from semiarid lands of central Mexico.</title>
        <authorList>
            <person name="Delgado-Sanchez P."/>
            <person name="Jimenez-Bremont J.F."/>
            <person name="Guerrero-Gonzalez Mde L."/>
            <person name="Flores J."/>
        </authorList>
    </citation>
    <scope>NUCLEOTIDE SEQUENCE</scope>
    <source>
        <tissue evidence="3">Cladode</tissue>
    </source>
</reference>
<dbReference type="AlphaFoldDB" id="A0A7C9CM70"/>
<evidence type="ECO:0000259" key="2">
    <source>
        <dbReference type="PROSITE" id="PS50004"/>
    </source>
</evidence>
<organism evidence="3">
    <name type="scientific">Opuntia streptacantha</name>
    <name type="common">Prickly pear cactus</name>
    <name type="synonym">Opuntia cardona</name>
    <dbReference type="NCBI Taxonomy" id="393608"/>
    <lineage>
        <taxon>Eukaryota</taxon>
        <taxon>Viridiplantae</taxon>
        <taxon>Streptophyta</taxon>
        <taxon>Embryophyta</taxon>
        <taxon>Tracheophyta</taxon>
        <taxon>Spermatophyta</taxon>
        <taxon>Magnoliopsida</taxon>
        <taxon>eudicotyledons</taxon>
        <taxon>Gunneridae</taxon>
        <taxon>Pentapetalae</taxon>
        <taxon>Caryophyllales</taxon>
        <taxon>Cactineae</taxon>
        <taxon>Cactaceae</taxon>
        <taxon>Opuntioideae</taxon>
        <taxon>Opuntia</taxon>
    </lineage>
</organism>
<proteinExistence type="predicted"/>
<reference evidence="3" key="2">
    <citation type="submission" date="2020-07" db="EMBL/GenBank/DDBJ databases">
        <authorList>
            <person name="Vera ALvarez R."/>
            <person name="Arias-Moreno D.M."/>
            <person name="Jimenez-Jacinto V."/>
            <person name="Jimenez-Bremont J.F."/>
            <person name="Swaminathan K."/>
            <person name="Moose S.P."/>
            <person name="Guerrero-Gonzalez M.L."/>
            <person name="Marino-Ramirez L."/>
            <person name="Landsman D."/>
            <person name="Rodriguez-Kessler M."/>
            <person name="Delgado-Sanchez P."/>
        </authorList>
    </citation>
    <scope>NUCLEOTIDE SEQUENCE</scope>
    <source>
        <tissue evidence="3">Cladode</tissue>
    </source>
</reference>
<dbReference type="InterPro" id="IPR000008">
    <property type="entry name" value="C2_dom"/>
</dbReference>
<dbReference type="PANTHER" id="PTHR32246:SF69">
    <property type="entry name" value="CALCIUM-DEPENDENT LIPID-BINDING (CALB DOMAIN) FAMILY PROTEIN"/>
    <property type="match status" value="1"/>
</dbReference>
<dbReference type="Pfam" id="PF00168">
    <property type="entry name" value="C2"/>
    <property type="match status" value="1"/>
</dbReference>
<dbReference type="GO" id="GO:0006952">
    <property type="term" value="P:defense response"/>
    <property type="evidence" value="ECO:0007669"/>
    <property type="project" value="InterPro"/>
</dbReference>
<dbReference type="InterPro" id="IPR035892">
    <property type="entry name" value="C2_domain_sf"/>
</dbReference>
<evidence type="ECO:0000313" key="3">
    <source>
        <dbReference type="EMBL" id="MBA4621340.1"/>
    </source>
</evidence>
<dbReference type="CDD" id="cd04051">
    <property type="entry name" value="C2_SRC2_like"/>
    <property type="match status" value="1"/>
</dbReference>
<evidence type="ECO:0000256" key="1">
    <source>
        <dbReference type="SAM" id="MobiDB-lite"/>
    </source>
</evidence>
<dbReference type="EMBL" id="GISG01033688">
    <property type="protein sequence ID" value="MBA4621340.1"/>
    <property type="molecule type" value="Transcribed_RNA"/>
</dbReference>
<feature type="region of interest" description="Disordered" evidence="1">
    <location>
        <begin position="176"/>
        <end position="224"/>
    </location>
</feature>
<accession>A0A7C9CM70</accession>
<dbReference type="SMART" id="SM00239">
    <property type="entry name" value="C2"/>
    <property type="match status" value="1"/>
</dbReference>
<protein>
    <recommendedName>
        <fullName evidence="2">C2 domain-containing protein</fullName>
    </recommendedName>
</protein>